<evidence type="ECO:0000256" key="1">
    <source>
        <dbReference type="ARBA" id="ARBA00022603"/>
    </source>
</evidence>
<dbReference type="PANTHER" id="PTHR43712:SF2">
    <property type="entry name" value="O-METHYLTRANSFERASE CICE"/>
    <property type="match status" value="1"/>
</dbReference>
<dbReference type="Gene3D" id="3.40.50.150">
    <property type="entry name" value="Vaccinia Virus protein VP39"/>
    <property type="match status" value="1"/>
</dbReference>
<dbReference type="EMBL" id="JBEFKJ010000011">
    <property type="protein sequence ID" value="KAL2043501.1"/>
    <property type="molecule type" value="Genomic_DNA"/>
</dbReference>
<organism evidence="5 6">
    <name type="scientific">Stereocaulon virgatum</name>
    <dbReference type="NCBI Taxonomy" id="373712"/>
    <lineage>
        <taxon>Eukaryota</taxon>
        <taxon>Fungi</taxon>
        <taxon>Dikarya</taxon>
        <taxon>Ascomycota</taxon>
        <taxon>Pezizomycotina</taxon>
        <taxon>Lecanoromycetes</taxon>
        <taxon>OSLEUM clade</taxon>
        <taxon>Lecanoromycetidae</taxon>
        <taxon>Lecanorales</taxon>
        <taxon>Lecanorineae</taxon>
        <taxon>Stereocaulaceae</taxon>
        <taxon>Stereocaulon</taxon>
    </lineage>
</organism>
<keyword evidence="3" id="KW-0949">S-adenosyl-L-methionine</keyword>
<evidence type="ECO:0000259" key="4">
    <source>
        <dbReference type="Pfam" id="PF00891"/>
    </source>
</evidence>
<evidence type="ECO:0000256" key="3">
    <source>
        <dbReference type="ARBA" id="ARBA00022691"/>
    </source>
</evidence>
<protein>
    <recommendedName>
        <fullName evidence="4">O-methyltransferase C-terminal domain-containing protein</fullName>
    </recommendedName>
</protein>
<proteinExistence type="predicted"/>
<keyword evidence="2" id="KW-0808">Transferase</keyword>
<evidence type="ECO:0000313" key="5">
    <source>
        <dbReference type="EMBL" id="KAL2043501.1"/>
    </source>
</evidence>
<gene>
    <name evidence="5" type="ORF">N7G274_003808</name>
</gene>
<name>A0ABR4AF69_9LECA</name>
<accession>A0ABR4AF69</accession>
<feature type="domain" description="O-methyltransferase C-terminal" evidence="4">
    <location>
        <begin position="1"/>
        <end position="137"/>
    </location>
</feature>
<dbReference type="InterPro" id="IPR016461">
    <property type="entry name" value="COMT-like"/>
</dbReference>
<evidence type="ECO:0000256" key="2">
    <source>
        <dbReference type="ARBA" id="ARBA00022679"/>
    </source>
</evidence>
<evidence type="ECO:0000313" key="6">
    <source>
        <dbReference type="Proteomes" id="UP001590950"/>
    </source>
</evidence>
<keyword evidence="1" id="KW-0489">Methyltransferase</keyword>
<dbReference type="PROSITE" id="PS51683">
    <property type="entry name" value="SAM_OMT_II"/>
    <property type="match status" value="1"/>
</dbReference>
<dbReference type="InterPro" id="IPR029063">
    <property type="entry name" value="SAM-dependent_MTases_sf"/>
</dbReference>
<dbReference type="PANTHER" id="PTHR43712">
    <property type="entry name" value="PUTATIVE (AFU_ORTHOLOGUE AFUA_4G14580)-RELATED"/>
    <property type="match status" value="1"/>
</dbReference>
<reference evidence="5 6" key="1">
    <citation type="submission" date="2024-09" db="EMBL/GenBank/DDBJ databases">
        <title>Rethinking Asexuality: The Enigmatic Case of Functional Sexual Genes in Lepraria (Stereocaulaceae).</title>
        <authorList>
            <person name="Doellman M."/>
            <person name="Sun Y."/>
            <person name="Barcenas-Pena A."/>
            <person name="Lumbsch H.T."/>
            <person name="Grewe F."/>
        </authorList>
    </citation>
    <scope>NUCLEOTIDE SEQUENCE [LARGE SCALE GENOMIC DNA]</scope>
    <source>
        <strain evidence="5 6">Mercado 3170</strain>
    </source>
</reference>
<dbReference type="Proteomes" id="UP001590950">
    <property type="component" value="Unassembled WGS sequence"/>
</dbReference>
<keyword evidence="6" id="KW-1185">Reference proteome</keyword>
<sequence>MGGGVGHQCAQFKARFPHVPGRVILQDLPHSIDKALPTPGVENMVHDFFEPQPVKEAKFYFTRGVLHNHPDEKAQLILRNIMLAMGKESIILLDEWVLPKTGVSSYAASMDLTMMAAFASKERTEAQWRILLDSVGLRLVKSYTYNPLNYETVMDVRMQ</sequence>
<comment type="caution">
    <text evidence="5">The sequence shown here is derived from an EMBL/GenBank/DDBJ whole genome shotgun (WGS) entry which is preliminary data.</text>
</comment>
<dbReference type="Pfam" id="PF00891">
    <property type="entry name" value="Methyltransf_2"/>
    <property type="match status" value="1"/>
</dbReference>
<dbReference type="InterPro" id="IPR001077">
    <property type="entry name" value="COMT_C"/>
</dbReference>
<dbReference type="SUPFAM" id="SSF53335">
    <property type="entry name" value="S-adenosyl-L-methionine-dependent methyltransferases"/>
    <property type="match status" value="1"/>
</dbReference>